<reference evidence="3" key="1">
    <citation type="submission" date="2016-10" db="EMBL/GenBank/DDBJ databases">
        <authorList>
            <person name="Varghese N."/>
            <person name="Submissions S."/>
        </authorList>
    </citation>
    <scope>NUCLEOTIDE SEQUENCE [LARGE SCALE GENOMIC DNA]</scope>
    <source>
        <strain evidence="3">DSM 26893</strain>
    </source>
</reference>
<protein>
    <submittedName>
        <fullName evidence="2">Uncharacterized protein</fullName>
    </submittedName>
</protein>
<sequence>MLRSIGLIAGLLAATASVAGEKETLCQTAGLVVKGETTEARDRICHIAAREIPKLAACNVAVPEGVTIKFEHTLPEGCMGIFHCGEALISLLPPDLMAECRAPERAFVDVPDRPFFDSVVVHELTHAAYYTVECPFKDCLATAEYAAYAMQVRSLPPDAREAFEATSAYDQRIARDELNAIFYAFAPDRFAQKAWLHFTQRDDGCELIRQIMDGAVFFDWERF</sequence>
<keyword evidence="1" id="KW-0732">Signal</keyword>
<dbReference type="RefSeq" id="WP_139209974.1">
    <property type="nucleotide sequence ID" value="NZ_FOCM01000002.1"/>
</dbReference>
<dbReference type="InterPro" id="IPR046579">
    <property type="entry name" value="DUF6639"/>
</dbReference>
<dbReference type="OrthoDB" id="7830139at2"/>
<dbReference type="Pfam" id="PF20344">
    <property type="entry name" value="DUF6639"/>
    <property type="match status" value="1"/>
</dbReference>
<accession>A0A1H8D2A9</accession>
<proteinExistence type="predicted"/>
<keyword evidence="3" id="KW-1185">Reference proteome</keyword>
<name>A0A1H8D2A9_9RHOB</name>
<feature type="chain" id="PRO_5011760548" evidence="1">
    <location>
        <begin position="20"/>
        <end position="223"/>
    </location>
</feature>
<evidence type="ECO:0000313" key="3">
    <source>
        <dbReference type="Proteomes" id="UP000199372"/>
    </source>
</evidence>
<dbReference type="EMBL" id="FOCM01000002">
    <property type="protein sequence ID" value="SEN00834.1"/>
    <property type="molecule type" value="Genomic_DNA"/>
</dbReference>
<feature type="signal peptide" evidence="1">
    <location>
        <begin position="1"/>
        <end position="19"/>
    </location>
</feature>
<dbReference type="Proteomes" id="UP000199372">
    <property type="component" value="Unassembled WGS sequence"/>
</dbReference>
<evidence type="ECO:0000256" key="1">
    <source>
        <dbReference type="SAM" id="SignalP"/>
    </source>
</evidence>
<evidence type="ECO:0000313" key="2">
    <source>
        <dbReference type="EMBL" id="SEN00834.1"/>
    </source>
</evidence>
<organism evidence="2 3">
    <name type="scientific">Palleronia pelagia</name>
    <dbReference type="NCBI Taxonomy" id="387096"/>
    <lineage>
        <taxon>Bacteria</taxon>
        <taxon>Pseudomonadati</taxon>
        <taxon>Pseudomonadota</taxon>
        <taxon>Alphaproteobacteria</taxon>
        <taxon>Rhodobacterales</taxon>
        <taxon>Roseobacteraceae</taxon>
        <taxon>Palleronia</taxon>
    </lineage>
</organism>
<gene>
    <name evidence="2" type="ORF">SAMN04488011_102154</name>
</gene>
<dbReference type="AlphaFoldDB" id="A0A1H8D2A9"/>